<feature type="domain" description="2EXR" evidence="2">
    <location>
        <begin position="40"/>
        <end position="142"/>
    </location>
</feature>
<dbReference type="Proteomes" id="UP001285441">
    <property type="component" value="Unassembled WGS sequence"/>
</dbReference>
<dbReference type="Pfam" id="PF20150">
    <property type="entry name" value="2EXR"/>
    <property type="match status" value="1"/>
</dbReference>
<name>A0AAE0U4W9_9PEZI</name>
<evidence type="ECO:0000313" key="3">
    <source>
        <dbReference type="EMBL" id="KAK3391178.1"/>
    </source>
</evidence>
<feature type="region of interest" description="Disordered" evidence="1">
    <location>
        <begin position="1"/>
        <end position="34"/>
    </location>
</feature>
<evidence type="ECO:0000256" key="1">
    <source>
        <dbReference type="SAM" id="MobiDB-lite"/>
    </source>
</evidence>
<organism evidence="3 4">
    <name type="scientific">Podospora didyma</name>
    <dbReference type="NCBI Taxonomy" id="330526"/>
    <lineage>
        <taxon>Eukaryota</taxon>
        <taxon>Fungi</taxon>
        <taxon>Dikarya</taxon>
        <taxon>Ascomycota</taxon>
        <taxon>Pezizomycotina</taxon>
        <taxon>Sordariomycetes</taxon>
        <taxon>Sordariomycetidae</taxon>
        <taxon>Sordariales</taxon>
        <taxon>Podosporaceae</taxon>
        <taxon>Podospora</taxon>
    </lineage>
</organism>
<evidence type="ECO:0000259" key="2">
    <source>
        <dbReference type="Pfam" id="PF20150"/>
    </source>
</evidence>
<evidence type="ECO:0000313" key="4">
    <source>
        <dbReference type="Proteomes" id="UP001285441"/>
    </source>
</evidence>
<comment type="caution">
    <text evidence="3">The sequence shown here is derived from an EMBL/GenBank/DDBJ whole genome shotgun (WGS) entry which is preliminary data.</text>
</comment>
<proteinExistence type="predicted"/>
<reference evidence="3" key="1">
    <citation type="journal article" date="2023" name="Mol. Phylogenet. Evol.">
        <title>Genome-scale phylogeny and comparative genomics of the fungal order Sordariales.</title>
        <authorList>
            <person name="Hensen N."/>
            <person name="Bonometti L."/>
            <person name="Westerberg I."/>
            <person name="Brannstrom I.O."/>
            <person name="Guillou S."/>
            <person name="Cros-Aarteil S."/>
            <person name="Calhoun S."/>
            <person name="Haridas S."/>
            <person name="Kuo A."/>
            <person name="Mondo S."/>
            <person name="Pangilinan J."/>
            <person name="Riley R."/>
            <person name="LaButti K."/>
            <person name="Andreopoulos B."/>
            <person name="Lipzen A."/>
            <person name="Chen C."/>
            <person name="Yan M."/>
            <person name="Daum C."/>
            <person name="Ng V."/>
            <person name="Clum A."/>
            <person name="Steindorff A."/>
            <person name="Ohm R.A."/>
            <person name="Martin F."/>
            <person name="Silar P."/>
            <person name="Natvig D.O."/>
            <person name="Lalanne C."/>
            <person name="Gautier V."/>
            <person name="Ament-Velasquez S.L."/>
            <person name="Kruys A."/>
            <person name="Hutchinson M.I."/>
            <person name="Powell A.J."/>
            <person name="Barry K."/>
            <person name="Miller A.N."/>
            <person name="Grigoriev I.V."/>
            <person name="Debuchy R."/>
            <person name="Gladieux P."/>
            <person name="Hiltunen Thoren M."/>
            <person name="Johannesson H."/>
        </authorList>
    </citation>
    <scope>NUCLEOTIDE SEQUENCE</scope>
    <source>
        <strain evidence="3">CBS 232.78</strain>
    </source>
</reference>
<keyword evidence="4" id="KW-1185">Reference proteome</keyword>
<dbReference type="AlphaFoldDB" id="A0AAE0U4W9"/>
<protein>
    <recommendedName>
        <fullName evidence="2">2EXR domain-containing protein</fullName>
    </recommendedName>
</protein>
<dbReference type="InterPro" id="IPR045518">
    <property type="entry name" value="2EXR"/>
</dbReference>
<accession>A0AAE0U4W9</accession>
<dbReference type="EMBL" id="JAULSW010000002">
    <property type="protein sequence ID" value="KAK3391178.1"/>
    <property type="molecule type" value="Genomic_DNA"/>
</dbReference>
<sequence>MPESQTPNPPSGEPSLPRWHNATARSPSETSIDRHNESCFNRFGSLPGEIRVLIWRHAVGCRVLRVHVNTYLEPTDDPDFPRTVPLLTGTPALKRATQDLVRLSLACREADAEVRRAMPNSFPLYWGGVHTLWIPYNPDRDLVCISYLSPDYKKNCIKGSGGGSSSPLGQLQGTFVGQTIGFDDSLAQDKTSARGLRNVADHLGADSIFLVAPTVTDFCHLESARNIPRRSLPVLRRAHAAHDPGHADL</sequence>
<reference evidence="3" key="2">
    <citation type="submission" date="2023-06" db="EMBL/GenBank/DDBJ databases">
        <authorList>
            <consortium name="Lawrence Berkeley National Laboratory"/>
            <person name="Haridas S."/>
            <person name="Hensen N."/>
            <person name="Bonometti L."/>
            <person name="Westerberg I."/>
            <person name="Brannstrom I.O."/>
            <person name="Guillou S."/>
            <person name="Cros-Aarteil S."/>
            <person name="Calhoun S."/>
            <person name="Kuo A."/>
            <person name="Mondo S."/>
            <person name="Pangilinan J."/>
            <person name="Riley R."/>
            <person name="LaButti K."/>
            <person name="Andreopoulos B."/>
            <person name="Lipzen A."/>
            <person name="Chen C."/>
            <person name="Yanf M."/>
            <person name="Daum C."/>
            <person name="Ng V."/>
            <person name="Clum A."/>
            <person name="Steindorff A."/>
            <person name="Ohm R."/>
            <person name="Martin F."/>
            <person name="Silar P."/>
            <person name="Natvig D."/>
            <person name="Lalanne C."/>
            <person name="Gautier V."/>
            <person name="Ament-velasquez S.L."/>
            <person name="Kruys A."/>
            <person name="Hutchinson M.I."/>
            <person name="Powell A.J."/>
            <person name="Barry K."/>
            <person name="Miller A.N."/>
            <person name="Grigoriev I.V."/>
            <person name="Debuchy R."/>
            <person name="Gladieux P."/>
            <person name="Thoren M.H."/>
            <person name="Johannesson H."/>
        </authorList>
    </citation>
    <scope>NUCLEOTIDE SEQUENCE</scope>
    <source>
        <strain evidence="3">CBS 232.78</strain>
    </source>
</reference>
<gene>
    <name evidence="3" type="ORF">B0H63DRAFT_447244</name>
</gene>